<feature type="domain" description="PNPLA" evidence="7">
    <location>
        <begin position="5"/>
        <end position="165"/>
    </location>
</feature>
<feature type="active site" description="Nucleophile" evidence="5">
    <location>
        <position position="38"/>
    </location>
</feature>
<evidence type="ECO:0000256" key="5">
    <source>
        <dbReference type="PROSITE-ProRule" id="PRU01161"/>
    </source>
</evidence>
<protein>
    <submittedName>
        <fullName evidence="8">Patatin-like phospholipase RssA</fullName>
    </submittedName>
</protein>
<reference evidence="9" key="1">
    <citation type="journal article" date="2019" name="Int. J. Syst. Evol. Microbiol.">
        <title>The Global Catalogue of Microorganisms (GCM) 10K type strain sequencing project: providing services to taxonomists for standard genome sequencing and annotation.</title>
        <authorList>
            <consortium name="The Broad Institute Genomics Platform"/>
            <consortium name="The Broad Institute Genome Sequencing Center for Infectious Disease"/>
            <person name="Wu L."/>
            <person name="Ma J."/>
        </authorList>
    </citation>
    <scope>NUCLEOTIDE SEQUENCE [LARGE SCALE GENOMIC DNA]</scope>
    <source>
        <strain evidence="9">KCTC 52449</strain>
    </source>
</reference>
<dbReference type="EMBL" id="JBHRSX010000095">
    <property type="protein sequence ID" value="MFC3203583.1"/>
    <property type="molecule type" value="Genomic_DNA"/>
</dbReference>
<evidence type="ECO:0000259" key="7">
    <source>
        <dbReference type="PROSITE" id="PS51635"/>
    </source>
</evidence>
<dbReference type="InterPro" id="IPR001423">
    <property type="entry name" value="LysoPLipase_patatin_CS"/>
</dbReference>
<dbReference type="PANTHER" id="PTHR14226:SF76">
    <property type="entry name" value="NTE FAMILY PROTEIN RSSA"/>
    <property type="match status" value="1"/>
</dbReference>
<sequence>MKIGIALGSGAARGWAHIGVIQALEKLGVKIDVVAGCSIGAYVGAAYASGRLEELKAWASSLTEWQTLSLMGIGIRRGGLASGQKVFDKLSADFCAATFEAMDKPFACVATDLYSGREVVFNKGEVGNSVQASCAIPALFSPIAYHDRWLVDGAVVNPVPVNLCRQLGADFVIAVNLNADFRPLQIARETAKHEETQEKNEHFFKKSQDVVRQWFSPEPKDNNKQAPGILSVMSSSLEILQARVTRSRLAGEPPDILIEPTLTDVGLMEFHRCAELCETGEQVVKRLAEQIRYQLVLDEVLPPSQVDPDALEAPKAPDEANEEIS</sequence>
<dbReference type="Gene3D" id="3.40.1090.10">
    <property type="entry name" value="Cytosolic phospholipase A2 catalytic domain"/>
    <property type="match status" value="1"/>
</dbReference>
<keyword evidence="9" id="KW-1185">Reference proteome</keyword>
<keyword evidence="2 5" id="KW-0378">Hydrolase</keyword>
<feature type="short sequence motif" description="GXSXG" evidence="5">
    <location>
        <begin position="36"/>
        <end position="40"/>
    </location>
</feature>
<feature type="region of interest" description="Disordered" evidence="6">
    <location>
        <begin position="304"/>
        <end position="325"/>
    </location>
</feature>
<dbReference type="SUPFAM" id="SSF52151">
    <property type="entry name" value="FabD/lysophospholipase-like"/>
    <property type="match status" value="1"/>
</dbReference>
<dbReference type="RefSeq" id="WP_123323702.1">
    <property type="nucleotide sequence ID" value="NZ_JBHRSX010000095.1"/>
</dbReference>
<evidence type="ECO:0000256" key="1">
    <source>
        <dbReference type="ARBA" id="ARBA00006636"/>
    </source>
</evidence>
<organism evidence="8 9">
    <name type="scientific">Alteromonas oceani</name>
    <dbReference type="NCBI Taxonomy" id="2071609"/>
    <lineage>
        <taxon>Bacteria</taxon>
        <taxon>Pseudomonadati</taxon>
        <taxon>Pseudomonadota</taxon>
        <taxon>Gammaproteobacteria</taxon>
        <taxon>Alteromonadales</taxon>
        <taxon>Alteromonadaceae</taxon>
        <taxon>Alteromonas/Salinimonas group</taxon>
        <taxon>Alteromonas</taxon>
    </lineage>
</organism>
<proteinExistence type="inferred from homology"/>
<comment type="similarity">
    <text evidence="1">Belongs to the NTE family.</text>
</comment>
<dbReference type="InterPro" id="IPR002641">
    <property type="entry name" value="PNPLA_dom"/>
</dbReference>
<dbReference type="NCBIfam" id="NF007623">
    <property type="entry name" value="PRK10279.1"/>
    <property type="match status" value="1"/>
</dbReference>
<accession>A0ABV7JZV9</accession>
<evidence type="ECO:0000256" key="2">
    <source>
        <dbReference type="ARBA" id="ARBA00022801"/>
    </source>
</evidence>
<evidence type="ECO:0000313" key="8">
    <source>
        <dbReference type="EMBL" id="MFC3203583.1"/>
    </source>
</evidence>
<dbReference type="PROSITE" id="PS01237">
    <property type="entry name" value="UPF0028"/>
    <property type="match status" value="1"/>
</dbReference>
<dbReference type="InterPro" id="IPR016035">
    <property type="entry name" value="Acyl_Trfase/lysoPLipase"/>
</dbReference>
<dbReference type="InterPro" id="IPR050301">
    <property type="entry name" value="NTE"/>
</dbReference>
<evidence type="ECO:0000256" key="6">
    <source>
        <dbReference type="SAM" id="MobiDB-lite"/>
    </source>
</evidence>
<feature type="active site" description="Proton acceptor" evidence="5">
    <location>
        <position position="152"/>
    </location>
</feature>
<feature type="short sequence motif" description="DGA/G" evidence="5">
    <location>
        <begin position="152"/>
        <end position="154"/>
    </location>
</feature>
<dbReference type="PANTHER" id="PTHR14226">
    <property type="entry name" value="NEUROPATHY TARGET ESTERASE/SWISS CHEESE D.MELANOGASTER"/>
    <property type="match status" value="1"/>
</dbReference>
<evidence type="ECO:0000256" key="3">
    <source>
        <dbReference type="ARBA" id="ARBA00022963"/>
    </source>
</evidence>
<gene>
    <name evidence="8" type="primary">rssA</name>
    <name evidence="8" type="ORF">ACFOEW_17370</name>
</gene>
<comment type="caution">
    <text evidence="5">Lacks conserved residue(s) required for the propagation of feature annotation.</text>
</comment>
<dbReference type="Pfam" id="PF01734">
    <property type="entry name" value="Patatin"/>
    <property type="match status" value="1"/>
</dbReference>
<name>A0ABV7JZV9_9ALTE</name>
<dbReference type="PROSITE" id="PS51635">
    <property type="entry name" value="PNPLA"/>
    <property type="match status" value="1"/>
</dbReference>
<evidence type="ECO:0000313" key="9">
    <source>
        <dbReference type="Proteomes" id="UP001595477"/>
    </source>
</evidence>
<dbReference type="Proteomes" id="UP001595477">
    <property type="component" value="Unassembled WGS sequence"/>
</dbReference>
<keyword evidence="4 5" id="KW-0443">Lipid metabolism</keyword>
<comment type="caution">
    <text evidence="8">The sequence shown here is derived from an EMBL/GenBank/DDBJ whole genome shotgun (WGS) entry which is preliminary data.</text>
</comment>
<keyword evidence="3 5" id="KW-0442">Lipid degradation</keyword>
<evidence type="ECO:0000256" key="4">
    <source>
        <dbReference type="ARBA" id="ARBA00023098"/>
    </source>
</evidence>